<dbReference type="Proteomes" id="UP000663877">
    <property type="component" value="Unassembled WGS sequence"/>
</dbReference>
<keyword evidence="4" id="KW-1133">Transmembrane helix</keyword>
<evidence type="ECO:0000256" key="2">
    <source>
        <dbReference type="PROSITE-ProRule" id="PRU00504"/>
    </source>
</evidence>
<evidence type="ECO:0000313" key="6">
    <source>
        <dbReference type="EMBL" id="CAF1605164.1"/>
    </source>
</evidence>
<keyword evidence="1" id="KW-0677">Repeat</keyword>
<accession>A0A816B2L6</accession>
<dbReference type="EMBL" id="CAJNOI010001029">
    <property type="protein sequence ID" value="CAF1374656.1"/>
    <property type="molecule type" value="Genomic_DNA"/>
</dbReference>
<dbReference type="PANTHER" id="PTHR24104">
    <property type="entry name" value="E3 UBIQUITIN-PROTEIN LIGASE NHLRC1-RELATED"/>
    <property type="match status" value="1"/>
</dbReference>
<feature type="repeat" description="NHL" evidence="2">
    <location>
        <begin position="303"/>
        <end position="346"/>
    </location>
</feature>
<dbReference type="InterPro" id="IPR001258">
    <property type="entry name" value="NHL_repeat"/>
</dbReference>
<organism evidence="6 7">
    <name type="scientific">Adineta steineri</name>
    <dbReference type="NCBI Taxonomy" id="433720"/>
    <lineage>
        <taxon>Eukaryota</taxon>
        <taxon>Metazoa</taxon>
        <taxon>Spiralia</taxon>
        <taxon>Gnathifera</taxon>
        <taxon>Rotifera</taxon>
        <taxon>Eurotatoria</taxon>
        <taxon>Bdelloidea</taxon>
        <taxon>Adinetida</taxon>
        <taxon>Adinetidae</taxon>
        <taxon>Adineta</taxon>
    </lineage>
</organism>
<dbReference type="InterPro" id="IPR050952">
    <property type="entry name" value="TRIM-NHL_E3_ligases"/>
</dbReference>
<keyword evidence="4" id="KW-0472">Membrane</keyword>
<dbReference type="SUPFAM" id="SSF101898">
    <property type="entry name" value="NHL repeat"/>
    <property type="match status" value="1"/>
</dbReference>
<dbReference type="Gene3D" id="2.120.10.30">
    <property type="entry name" value="TolB, C-terminal domain"/>
    <property type="match status" value="2"/>
</dbReference>
<comment type="caution">
    <text evidence="6">The sequence shown here is derived from an EMBL/GenBank/DDBJ whole genome shotgun (WGS) entry which is preliminary data.</text>
</comment>
<feature type="repeat" description="NHL" evidence="2">
    <location>
        <begin position="496"/>
        <end position="535"/>
    </location>
</feature>
<dbReference type="PANTHER" id="PTHR24104:SF25">
    <property type="entry name" value="PROTEIN LIN-41"/>
    <property type="match status" value="1"/>
</dbReference>
<dbReference type="OrthoDB" id="10366142at2759"/>
<dbReference type="PROSITE" id="PS51125">
    <property type="entry name" value="NHL"/>
    <property type="match status" value="2"/>
</dbReference>
<evidence type="ECO:0008006" key="8">
    <source>
        <dbReference type="Google" id="ProtNLM"/>
    </source>
</evidence>
<proteinExistence type="predicted"/>
<dbReference type="AlphaFoldDB" id="A0A816B2L6"/>
<keyword evidence="4" id="KW-0812">Transmembrane</keyword>
<protein>
    <recommendedName>
        <fullName evidence="8">NHL repeat containing protein</fullName>
    </recommendedName>
</protein>
<keyword evidence="7" id="KW-1185">Reference proteome</keyword>
<feature type="transmembrane region" description="Helical" evidence="4">
    <location>
        <begin position="95"/>
        <end position="127"/>
    </location>
</feature>
<gene>
    <name evidence="5" type="ORF">BJG266_LOCUS36223</name>
    <name evidence="6" type="ORF">QVE165_LOCUS53220</name>
</gene>
<dbReference type="GO" id="GO:0008270">
    <property type="term" value="F:zinc ion binding"/>
    <property type="evidence" value="ECO:0007669"/>
    <property type="project" value="UniProtKB-KW"/>
</dbReference>
<name>A0A816B2L6_9BILA</name>
<evidence type="ECO:0000313" key="5">
    <source>
        <dbReference type="EMBL" id="CAF1374656.1"/>
    </source>
</evidence>
<dbReference type="CDD" id="cd05819">
    <property type="entry name" value="NHL"/>
    <property type="match status" value="1"/>
</dbReference>
<evidence type="ECO:0000313" key="7">
    <source>
        <dbReference type="Proteomes" id="UP000663832"/>
    </source>
</evidence>
<feature type="region of interest" description="Disordered" evidence="3">
    <location>
        <begin position="173"/>
        <end position="195"/>
    </location>
</feature>
<dbReference type="Pfam" id="PF01436">
    <property type="entry name" value="NHL"/>
    <property type="match status" value="2"/>
</dbReference>
<evidence type="ECO:0000256" key="1">
    <source>
        <dbReference type="ARBA" id="ARBA00022737"/>
    </source>
</evidence>
<evidence type="ECO:0000256" key="4">
    <source>
        <dbReference type="SAM" id="Phobius"/>
    </source>
</evidence>
<dbReference type="EMBL" id="CAJNOM010001373">
    <property type="protein sequence ID" value="CAF1605164.1"/>
    <property type="molecule type" value="Genomic_DNA"/>
</dbReference>
<reference evidence="6" key="1">
    <citation type="submission" date="2021-02" db="EMBL/GenBank/DDBJ databases">
        <authorList>
            <person name="Nowell W R."/>
        </authorList>
    </citation>
    <scope>NUCLEOTIDE SEQUENCE</scope>
</reference>
<dbReference type="Proteomes" id="UP000663832">
    <property type="component" value="Unassembled WGS sequence"/>
</dbReference>
<evidence type="ECO:0000256" key="3">
    <source>
        <dbReference type="SAM" id="MobiDB-lite"/>
    </source>
</evidence>
<sequence length="535" mass="57078">MPTSLITHQQHNKSLPIVTRKTRRETFTIAQDKSTTPTTTQNFDKLLNNRTRAVNATKINQHYQPPTKITDSWSNEVNFKDIHNKKSNRNKKICCCGYSHICLCLFLLGFFLLATSIAAILVALVAIPKTTTTGTTITTTTATIMTTATTSTATTTTSATTATTTTTTITSTTVASTRARRVRPGPGPRPGPDRVWTRRALASTATTATTTTTTTISTATTTTTATTSTATTTTTTTTTINPCISGNSGWNKTGITVLSSSSSPIATSGVFIDSNDNLYAVDENNNYVVWRLLKNAVNATVIAGTFGSPGSSSTQLYYANDVFVDKSGTIYVTDAYNYRIQKFSSGSNIGITIGGTGSGGSALNQLNTPRYFTFDSTETYMYVAHTGNNRIVRLSTNSTLGTNEVLEAGGTGANNVNTSLNGPWGIHYLPSISNDLFITNYGGHSVIRWTPGASSGSFIAGTPGVSGSDSTHLNSPMRIKIDSYMNITGITVIGDGTPGISATQLYYPRGIAFDSAMNMYVGDTGNHRVQKFMKL</sequence>
<dbReference type="InterPro" id="IPR011042">
    <property type="entry name" value="6-blade_b-propeller_TolB-like"/>
</dbReference>